<evidence type="ECO:0000256" key="4">
    <source>
        <dbReference type="ARBA" id="ARBA00022679"/>
    </source>
</evidence>
<feature type="transmembrane region" description="Helical" evidence="8">
    <location>
        <begin position="95"/>
        <end position="111"/>
    </location>
</feature>
<feature type="domain" description="Glycosyltransferase RgtA/B/C/D-like" evidence="9">
    <location>
        <begin position="49"/>
        <end position="205"/>
    </location>
</feature>
<name>A0A848IWX0_9BACT</name>
<gene>
    <name evidence="10" type="ORF">HH304_05165</name>
</gene>
<feature type="transmembrane region" description="Helical" evidence="8">
    <location>
        <begin position="45"/>
        <end position="63"/>
    </location>
</feature>
<keyword evidence="11" id="KW-1185">Reference proteome</keyword>
<proteinExistence type="predicted"/>
<dbReference type="AlphaFoldDB" id="A0A848IWX0"/>
<keyword evidence="7 8" id="KW-0472">Membrane</keyword>
<evidence type="ECO:0000256" key="1">
    <source>
        <dbReference type="ARBA" id="ARBA00004651"/>
    </source>
</evidence>
<dbReference type="GO" id="GO:0005886">
    <property type="term" value="C:plasma membrane"/>
    <property type="evidence" value="ECO:0007669"/>
    <property type="project" value="UniProtKB-SubCell"/>
</dbReference>
<evidence type="ECO:0000256" key="3">
    <source>
        <dbReference type="ARBA" id="ARBA00022676"/>
    </source>
</evidence>
<dbReference type="InterPro" id="IPR038731">
    <property type="entry name" value="RgtA/B/C-like"/>
</dbReference>
<protein>
    <submittedName>
        <fullName evidence="10">Glycosyltransferase family 39 protein</fullName>
    </submittedName>
</protein>
<comment type="subcellular location">
    <subcellularLocation>
        <location evidence="1">Cell membrane</location>
        <topology evidence="1">Multi-pass membrane protein</topology>
    </subcellularLocation>
</comment>
<dbReference type="GO" id="GO:0016763">
    <property type="term" value="F:pentosyltransferase activity"/>
    <property type="evidence" value="ECO:0007669"/>
    <property type="project" value="TreeGrafter"/>
</dbReference>
<feature type="transmembrane region" description="Helical" evidence="8">
    <location>
        <begin position="314"/>
        <end position="335"/>
    </location>
</feature>
<evidence type="ECO:0000256" key="5">
    <source>
        <dbReference type="ARBA" id="ARBA00022692"/>
    </source>
</evidence>
<dbReference type="PANTHER" id="PTHR33908:SF11">
    <property type="entry name" value="MEMBRANE PROTEIN"/>
    <property type="match status" value="1"/>
</dbReference>
<keyword evidence="6 8" id="KW-1133">Transmembrane helix</keyword>
<evidence type="ECO:0000256" key="2">
    <source>
        <dbReference type="ARBA" id="ARBA00022475"/>
    </source>
</evidence>
<evidence type="ECO:0000256" key="6">
    <source>
        <dbReference type="ARBA" id="ARBA00022989"/>
    </source>
</evidence>
<keyword evidence="2" id="KW-1003">Cell membrane</keyword>
<keyword evidence="5 8" id="KW-0812">Transmembrane</keyword>
<dbReference type="Pfam" id="PF13231">
    <property type="entry name" value="PMT_2"/>
    <property type="match status" value="1"/>
</dbReference>
<evidence type="ECO:0000313" key="11">
    <source>
        <dbReference type="Proteomes" id="UP000559010"/>
    </source>
</evidence>
<feature type="transmembrane region" description="Helical" evidence="8">
    <location>
        <begin position="286"/>
        <end position="307"/>
    </location>
</feature>
<sequence length="510" mass="59137">MKRPLILGLFVAAKFILQFFAIHPVYELHRDEYLHLNQADHLAWGYLSVPPVTSWISLIIKFLGNGEFWVKFFPALFGALTLFVVWKIIETLKGNLFALILGATGILFSVLMRLNTLFQPNSLEYLLWTTTFYFLIKYIQTEKNKLLYLTAITMAFGFLNKYNIVFLLLGLIPAIILTKRSIFKNKHLYLSILVALIIISPNLWWQYDNSFPVFIHLEQLSRLQLANVSLSGFISEQILFFFGSIFVIIAAFIGFIKYEPFKKFRFVPLTFIFSMGLFIYNSAKGYYTIGLYPVLIAYGSVYLGHLLSASKFKILKPALVCLSILITLPILYYALPFYRPETIINNSAKYEELGLLRWEDGKNHHLPQDYADMLGWKELAHEVDSAWSYINDPDNTMVLCDNYGQAGAVNYYSKFDIDAVTFNADYLNWFDLTSPVKNVILVKFKDDKDPNRERERNFFDEVFLSGKINNEMAREYNTSIWVLKGAKIDVNSILQEELDEEKEEIKYSMN</sequence>
<accession>A0A848IWX0</accession>
<feature type="transmembrane region" description="Helical" evidence="8">
    <location>
        <begin position="188"/>
        <end position="207"/>
    </location>
</feature>
<dbReference type="PANTHER" id="PTHR33908">
    <property type="entry name" value="MANNOSYLTRANSFERASE YKCB-RELATED"/>
    <property type="match status" value="1"/>
</dbReference>
<evidence type="ECO:0000256" key="7">
    <source>
        <dbReference type="ARBA" id="ARBA00023136"/>
    </source>
</evidence>
<dbReference type="RefSeq" id="WP_169678650.1">
    <property type="nucleotide sequence ID" value="NZ_JABBNU010000003.1"/>
</dbReference>
<dbReference type="GO" id="GO:0009103">
    <property type="term" value="P:lipopolysaccharide biosynthetic process"/>
    <property type="evidence" value="ECO:0007669"/>
    <property type="project" value="UniProtKB-ARBA"/>
</dbReference>
<evidence type="ECO:0000256" key="8">
    <source>
        <dbReference type="SAM" id="Phobius"/>
    </source>
</evidence>
<feature type="transmembrane region" description="Helical" evidence="8">
    <location>
        <begin position="123"/>
        <end position="140"/>
    </location>
</feature>
<evidence type="ECO:0000313" key="10">
    <source>
        <dbReference type="EMBL" id="NMM47781.1"/>
    </source>
</evidence>
<dbReference type="EMBL" id="JABBNU010000003">
    <property type="protein sequence ID" value="NMM47781.1"/>
    <property type="molecule type" value="Genomic_DNA"/>
</dbReference>
<evidence type="ECO:0000259" key="9">
    <source>
        <dbReference type="Pfam" id="PF13231"/>
    </source>
</evidence>
<feature type="transmembrane region" description="Helical" evidence="8">
    <location>
        <begin position="238"/>
        <end position="256"/>
    </location>
</feature>
<dbReference type="Proteomes" id="UP000559010">
    <property type="component" value="Unassembled WGS sequence"/>
</dbReference>
<keyword evidence="4 10" id="KW-0808">Transferase</keyword>
<feature type="transmembrane region" description="Helical" evidence="8">
    <location>
        <begin position="263"/>
        <end position="280"/>
    </location>
</feature>
<organism evidence="10 11">
    <name type="scientific">Marinigracilibium pacificum</name>
    <dbReference type="NCBI Taxonomy" id="2729599"/>
    <lineage>
        <taxon>Bacteria</taxon>
        <taxon>Pseudomonadati</taxon>
        <taxon>Bacteroidota</taxon>
        <taxon>Cytophagia</taxon>
        <taxon>Cytophagales</taxon>
        <taxon>Flammeovirgaceae</taxon>
        <taxon>Marinigracilibium</taxon>
    </lineage>
</organism>
<comment type="caution">
    <text evidence="10">The sequence shown here is derived from an EMBL/GenBank/DDBJ whole genome shotgun (WGS) entry which is preliminary data.</text>
</comment>
<feature type="transmembrane region" description="Helical" evidence="8">
    <location>
        <begin position="70"/>
        <end position="89"/>
    </location>
</feature>
<reference evidence="10 11" key="1">
    <citation type="submission" date="2020-04" db="EMBL/GenBank/DDBJ databases">
        <title>Flammeovirgaceae bacterium KN852 isolated from deep sea.</title>
        <authorList>
            <person name="Zhang D.-C."/>
        </authorList>
    </citation>
    <scope>NUCLEOTIDE SEQUENCE [LARGE SCALE GENOMIC DNA]</scope>
    <source>
        <strain evidence="10 11">KN852</strain>
    </source>
</reference>
<feature type="transmembrane region" description="Helical" evidence="8">
    <location>
        <begin position="146"/>
        <end position="176"/>
    </location>
</feature>
<keyword evidence="3" id="KW-0328">Glycosyltransferase</keyword>
<dbReference type="InterPro" id="IPR050297">
    <property type="entry name" value="LipidA_mod_glycosyltrf_83"/>
</dbReference>